<reference evidence="3 4" key="1">
    <citation type="journal article" date="2012" name="J. Bacteriol.">
        <title>Genome Sequence of the Protease-Producing Bacterium Rheinheimera nanhaiensis E407-8T, Isolated from Deep-Sea Sediment of the South China Sea.</title>
        <authorList>
            <person name="Zhang X.-Y."/>
            <person name="Zhang Y.-J."/>
            <person name="Qin Q.-L."/>
            <person name="Xie B.-B."/>
            <person name="Chen X.-L."/>
            <person name="Zhou B.-C."/>
            <person name="Zhang Y.-Z."/>
        </authorList>
    </citation>
    <scope>NUCLEOTIDE SEQUENCE [LARGE SCALE GENOMIC DNA]</scope>
    <source>
        <strain evidence="3 4">E407-8</strain>
    </source>
</reference>
<name>I1E0R9_9GAMM</name>
<dbReference type="Pfam" id="PF04575">
    <property type="entry name" value="SlipAM"/>
    <property type="match status" value="1"/>
</dbReference>
<sequence>MATFIRIKAAAAALCLCFSLPMPANDNISFSASARAGLEQQSNVNISALEQASGQADVARLFEADARIQWQSTPALRVEAGYSLQDKNYRQADDFDSRLQLAHLDASYQIGAHSLGSNFYYAKADIAQTPFLTLKQASLYSMHSIGASRFIRPSITLSEKIFDQISQRNASNTSASIQTFWFFAQAQRFVTLGLHYEDESSRDNAFSYLAPGLSVRFSARWSLWQFEQQVQFGAKWSQRRYTARTATDNNADNSRRRDNHSQFDAHWQLNLSKNLATLIKLEHGNFSSTLASADYRETRGALALQLSF</sequence>
<evidence type="ECO:0000256" key="1">
    <source>
        <dbReference type="SAM" id="SignalP"/>
    </source>
</evidence>
<dbReference type="RefSeq" id="WP_008222961.1">
    <property type="nucleotide sequence ID" value="NZ_BAFK01000018.1"/>
</dbReference>
<feature type="signal peptide" evidence="1">
    <location>
        <begin position="1"/>
        <end position="24"/>
    </location>
</feature>
<evidence type="ECO:0000259" key="2">
    <source>
        <dbReference type="Pfam" id="PF04575"/>
    </source>
</evidence>
<dbReference type="AlphaFoldDB" id="I1E0R9"/>
<organism evidence="3 4">
    <name type="scientific">Rheinheimera nanhaiensis E407-8</name>
    <dbReference type="NCBI Taxonomy" id="562729"/>
    <lineage>
        <taxon>Bacteria</taxon>
        <taxon>Pseudomonadati</taxon>
        <taxon>Pseudomonadota</taxon>
        <taxon>Gammaproteobacteria</taxon>
        <taxon>Chromatiales</taxon>
        <taxon>Chromatiaceae</taxon>
        <taxon>Rheinheimera</taxon>
    </lineage>
</organism>
<dbReference type="EMBL" id="BAFK01000018">
    <property type="protein sequence ID" value="GAB59897.1"/>
    <property type="molecule type" value="Genomic_DNA"/>
</dbReference>
<evidence type="ECO:0000313" key="4">
    <source>
        <dbReference type="Proteomes" id="UP000004374"/>
    </source>
</evidence>
<keyword evidence="4" id="KW-1185">Reference proteome</keyword>
<feature type="domain" description="Surface lipoprotein assembly modifier C-terminal" evidence="2">
    <location>
        <begin position="62"/>
        <end position="265"/>
    </location>
</feature>
<dbReference type="OrthoDB" id="6380601at2"/>
<feature type="chain" id="PRO_5003638801" description="Surface lipoprotein assembly modifier C-terminal domain-containing protein" evidence="1">
    <location>
        <begin position="25"/>
        <end position="308"/>
    </location>
</feature>
<dbReference type="InterPro" id="IPR007655">
    <property type="entry name" value="Slam_C"/>
</dbReference>
<dbReference type="Proteomes" id="UP000004374">
    <property type="component" value="Unassembled WGS sequence"/>
</dbReference>
<dbReference type="SUPFAM" id="SSF56935">
    <property type="entry name" value="Porins"/>
    <property type="match status" value="1"/>
</dbReference>
<accession>I1E0R9</accession>
<comment type="caution">
    <text evidence="3">The sequence shown here is derived from an EMBL/GenBank/DDBJ whole genome shotgun (WGS) entry which is preliminary data.</text>
</comment>
<proteinExistence type="predicted"/>
<gene>
    <name evidence="3" type="ORF">RNAN_2910</name>
</gene>
<keyword evidence="1" id="KW-0732">Signal</keyword>
<evidence type="ECO:0000313" key="3">
    <source>
        <dbReference type="EMBL" id="GAB59897.1"/>
    </source>
</evidence>
<protein>
    <recommendedName>
        <fullName evidence="2">Surface lipoprotein assembly modifier C-terminal domain-containing protein</fullName>
    </recommendedName>
</protein>
<dbReference type="STRING" id="562729.RNAN_2910"/>